<reference evidence="1 2" key="1">
    <citation type="submission" date="2018-11" db="EMBL/GenBank/DDBJ databases">
        <authorList>
            <consortium name="Pathogen Informatics"/>
        </authorList>
    </citation>
    <scope>NUCLEOTIDE SEQUENCE [LARGE SCALE GENOMIC DNA]</scope>
</reference>
<accession>A0A183F8N0</accession>
<name>A0A183F8N0_HELPZ</name>
<dbReference type="OrthoDB" id="5843067at2759"/>
<dbReference type="AlphaFoldDB" id="A0A183F8N0"/>
<dbReference type="Proteomes" id="UP000050761">
    <property type="component" value="Unassembled WGS sequence"/>
</dbReference>
<dbReference type="EMBL" id="UZAH01003944">
    <property type="protein sequence ID" value="VDO25924.1"/>
    <property type="molecule type" value="Genomic_DNA"/>
</dbReference>
<dbReference type="WBParaSite" id="HPBE_0000252201-mRNA-1">
    <property type="protein sequence ID" value="HPBE_0000252201-mRNA-1"/>
    <property type="gene ID" value="HPBE_0000252201"/>
</dbReference>
<accession>A0A3P7URP7</accession>
<organism evidence="2 3">
    <name type="scientific">Heligmosomoides polygyrus</name>
    <name type="common">Parasitic roundworm</name>
    <dbReference type="NCBI Taxonomy" id="6339"/>
    <lineage>
        <taxon>Eukaryota</taxon>
        <taxon>Metazoa</taxon>
        <taxon>Ecdysozoa</taxon>
        <taxon>Nematoda</taxon>
        <taxon>Chromadorea</taxon>
        <taxon>Rhabditida</taxon>
        <taxon>Rhabditina</taxon>
        <taxon>Rhabditomorpha</taxon>
        <taxon>Strongyloidea</taxon>
        <taxon>Heligmosomidae</taxon>
        <taxon>Heligmosomoides</taxon>
    </lineage>
</organism>
<reference evidence="3" key="2">
    <citation type="submission" date="2019-09" db="UniProtKB">
        <authorList>
            <consortium name="WormBaseParasite"/>
        </authorList>
    </citation>
    <scope>IDENTIFICATION</scope>
</reference>
<proteinExistence type="predicted"/>
<evidence type="ECO:0000313" key="2">
    <source>
        <dbReference type="Proteomes" id="UP000050761"/>
    </source>
</evidence>
<protein>
    <submittedName>
        <fullName evidence="3">Photolyase/cryptochrome alpha/beta domain-containing protein</fullName>
    </submittedName>
</protein>
<evidence type="ECO:0000313" key="3">
    <source>
        <dbReference type="WBParaSite" id="HPBE_0000252201-mRNA-1"/>
    </source>
</evidence>
<evidence type="ECO:0000313" key="1">
    <source>
        <dbReference type="EMBL" id="VDO25924.1"/>
    </source>
</evidence>
<gene>
    <name evidence="1" type="ORF">HPBE_LOCUS2523</name>
</gene>
<keyword evidence="2" id="KW-1185">Reference proteome</keyword>
<sequence length="100" mass="11600">MKIALDMSMSKTRFMVNQWYDKELVRLNKVALQQVDFFVYLGRELNIGNNLAPEIVRRRRPAWAAFRSIRKVTDQVKDDGLRASIFNASVLPAMCYATET</sequence>